<reference evidence="6" key="1">
    <citation type="journal article" date="2020" name="J. Eukaryot. Microbiol.">
        <title>De novo Sequencing, Assembly and Annotation of the Transcriptome for the Free-Living Testate Amoeba Arcella intermedia.</title>
        <authorList>
            <person name="Ribeiro G.M."/>
            <person name="Porfirio-Sousa A.L."/>
            <person name="Maurer-Alcala X.X."/>
            <person name="Katz L.A."/>
            <person name="Lahr D.J.G."/>
        </authorList>
    </citation>
    <scope>NUCLEOTIDE SEQUENCE</scope>
</reference>
<sequence length="306" mass="35341">MIMLLCFVVSGLVHFTANMKNLLILDQRVFQDFSIWRLFTHHFVFQQAGEAFCGFLLLKIFCILEQRMGSRKFCSFLGLSMIQSTFYEILFLYVKKEGVTFYGPYSMIFPQLVQYYCEIPPLSDLAMNDKSIAYGLSFYLLASRVPASGYHAFFGLVSGIIYKMEFFKLDRVLVPDYLAEFCKNYILPLIEDPLSNSRHGTIALQNPQAIQSQLLQQRMIQEQLMQLQNQGLNPGINPALNPGLFHNQNLWNMFGPEPAMRQPPSEENITTLVNLGFQREHVIIELQRCNNDVELAGERLLQLQHR</sequence>
<dbReference type="Gene3D" id="1.10.8.10">
    <property type="entry name" value="DNA helicase RuvA subunit, C-terminal domain"/>
    <property type="match status" value="1"/>
</dbReference>
<accession>A0A6B2LAT5</accession>
<dbReference type="PROSITE" id="PS50030">
    <property type="entry name" value="UBA"/>
    <property type="match status" value="1"/>
</dbReference>
<dbReference type="Pfam" id="PF00627">
    <property type="entry name" value="UBA"/>
    <property type="match status" value="1"/>
</dbReference>
<dbReference type="EMBL" id="GIBP01005125">
    <property type="protein sequence ID" value="NDV34094.1"/>
    <property type="molecule type" value="Transcribed_RNA"/>
</dbReference>
<dbReference type="SMART" id="SM00165">
    <property type="entry name" value="UBA"/>
    <property type="match status" value="1"/>
</dbReference>
<dbReference type="PANTHER" id="PTHR43066:SF21">
    <property type="entry name" value="UBIQUITIN-ASSOCIATED DOMAIN-CONTAINING PROTEIN 2"/>
    <property type="match status" value="1"/>
</dbReference>
<evidence type="ECO:0000313" key="6">
    <source>
        <dbReference type="EMBL" id="NDV34094.1"/>
    </source>
</evidence>
<evidence type="ECO:0000256" key="2">
    <source>
        <dbReference type="ARBA" id="ARBA00022692"/>
    </source>
</evidence>
<proteinExistence type="predicted"/>
<keyword evidence="2" id="KW-0812">Transmembrane</keyword>
<organism evidence="6">
    <name type="scientific">Arcella intermedia</name>
    <dbReference type="NCBI Taxonomy" id="1963864"/>
    <lineage>
        <taxon>Eukaryota</taxon>
        <taxon>Amoebozoa</taxon>
        <taxon>Tubulinea</taxon>
        <taxon>Elardia</taxon>
        <taxon>Arcellinida</taxon>
        <taxon>Sphaerothecina</taxon>
        <taxon>Arcellidae</taxon>
        <taxon>Arcella</taxon>
    </lineage>
</organism>
<protein>
    <recommendedName>
        <fullName evidence="5">UBA domain-containing protein</fullName>
    </recommendedName>
</protein>
<dbReference type="AlphaFoldDB" id="A0A6B2LAT5"/>
<dbReference type="Gene3D" id="1.20.1540.10">
    <property type="entry name" value="Rhomboid-like"/>
    <property type="match status" value="1"/>
</dbReference>
<evidence type="ECO:0000256" key="4">
    <source>
        <dbReference type="ARBA" id="ARBA00023136"/>
    </source>
</evidence>
<dbReference type="InterPro" id="IPR009060">
    <property type="entry name" value="UBA-like_sf"/>
</dbReference>
<dbReference type="InterPro" id="IPR015940">
    <property type="entry name" value="UBA"/>
</dbReference>
<comment type="subcellular location">
    <subcellularLocation>
        <location evidence="1">Membrane</location>
        <topology evidence="1">Multi-pass membrane protein</topology>
    </subcellularLocation>
</comment>
<dbReference type="SUPFAM" id="SSF144091">
    <property type="entry name" value="Rhomboid-like"/>
    <property type="match status" value="1"/>
</dbReference>
<feature type="domain" description="UBA" evidence="5">
    <location>
        <begin position="263"/>
        <end position="303"/>
    </location>
</feature>
<keyword evidence="4" id="KW-0472">Membrane</keyword>
<dbReference type="SUPFAM" id="SSF46934">
    <property type="entry name" value="UBA-like"/>
    <property type="match status" value="1"/>
</dbReference>
<dbReference type="GO" id="GO:0004252">
    <property type="term" value="F:serine-type endopeptidase activity"/>
    <property type="evidence" value="ECO:0007669"/>
    <property type="project" value="TreeGrafter"/>
</dbReference>
<dbReference type="GO" id="GO:0016020">
    <property type="term" value="C:membrane"/>
    <property type="evidence" value="ECO:0007669"/>
    <property type="project" value="UniProtKB-SubCell"/>
</dbReference>
<dbReference type="PANTHER" id="PTHR43066">
    <property type="entry name" value="RHOMBOID-RELATED PROTEIN"/>
    <property type="match status" value="1"/>
</dbReference>
<evidence type="ECO:0000256" key="1">
    <source>
        <dbReference type="ARBA" id="ARBA00004141"/>
    </source>
</evidence>
<evidence type="ECO:0000259" key="5">
    <source>
        <dbReference type="PROSITE" id="PS50030"/>
    </source>
</evidence>
<keyword evidence="3" id="KW-1133">Transmembrane helix</keyword>
<dbReference type="InterPro" id="IPR035952">
    <property type="entry name" value="Rhomboid-like_sf"/>
</dbReference>
<evidence type="ECO:0000256" key="3">
    <source>
        <dbReference type="ARBA" id="ARBA00022989"/>
    </source>
</evidence>
<name>A0A6B2LAT5_9EUKA</name>